<proteinExistence type="predicted"/>
<dbReference type="OMA" id="NFQQNAQ"/>
<reference evidence="2 3" key="1">
    <citation type="journal article" date="2006" name="Science">
        <title>Phytophthora genome sequences uncover evolutionary origins and mechanisms of pathogenesis.</title>
        <authorList>
            <person name="Tyler B.M."/>
            <person name="Tripathy S."/>
            <person name="Zhang X."/>
            <person name="Dehal P."/>
            <person name="Jiang R.H."/>
            <person name="Aerts A."/>
            <person name="Arredondo F.D."/>
            <person name="Baxter L."/>
            <person name="Bensasson D."/>
            <person name="Beynon J.L."/>
            <person name="Chapman J."/>
            <person name="Damasceno C.M."/>
            <person name="Dorrance A.E."/>
            <person name="Dou D."/>
            <person name="Dickerman A.W."/>
            <person name="Dubchak I.L."/>
            <person name="Garbelotto M."/>
            <person name="Gijzen M."/>
            <person name="Gordon S.G."/>
            <person name="Govers F."/>
            <person name="Grunwald N.J."/>
            <person name="Huang W."/>
            <person name="Ivors K.L."/>
            <person name="Jones R.W."/>
            <person name="Kamoun S."/>
            <person name="Krampis K."/>
            <person name="Lamour K.H."/>
            <person name="Lee M.K."/>
            <person name="McDonald W.H."/>
            <person name="Medina M."/>
            <person name="Meijer H.J."/>
            <person name="Nordberg E.K."/>
            <person name="Maclean D.J."/>
            <person name="Ospina-Giraldo M.D."/>
            <person name="Morris P.F."/>
            <person name="Phuntumart V."/>
            <person name="Putnam N.H."/>
            <person name="Rash S."/>
            <person name="Rose J.K."/>
            <person name="Sakihama Y."/>
            <person name="Salamov A.A."/>
            <person name="Savidor A."/>
            <person name="Scheuring C.F."/>
            <person name="Smith B.M."/>
            <person name="Sobral B.W."/>
            <person name="Terry A."/>
            <person name="Torto-Alalibo T.A."/>
            <person name="Win J."/>
            <person name="Xu Z."/>
            <person name="Zhang H."/>
            <person name="Grigoriev I.V."/>
            <person name="Rokhsar D.S."/>
            <person name="Boore J.L."/>
        </authorList>
    </citation>
    <scope>NUCLEOTIDE SEQUENCE [LARGE SCALE GENOMIC DNA]</scope>
    <source>
        <strain evidence="2 3">P6497</strain>
    </source>
</reference>
<dbReference type="RefSeq" id="XP_009523149.1">
    <property type="nucleotide sequence ID" value="XM_009524854.1"/>
</dbReference>
<dbReference type="AlphaFoldDB" id="G4Z880"/>
<dbReference type="EMBL" id="JH159153">
    <property type="protein sequence ID" value="EGZ20432.1"/>
    <property type="molecule type" value="Genomic_DNA"/>
</dbReference>
<dbReference type="InParanoid" id="G4Z880"/>
<organism evidence="2 3">
    <name type="scientific">Phytophthora sojae (strain P6497)</name>
    <name type="common">Soybean stem and root rot agent</name>
    <name type="synonym">Phytophthora megasperma f. sp. glycines</name>
    <dbReference type="NCBI Taxonomy" id="1094619"/>
    <lineage>
        <taxon>Eukaryota</taxon>
        <taxon>Sar</taxon>
        <taxon>Stramenopiles</taxon>
        <taxon>Oomycota</taxon>
        <taxon>Peronosporomycetes</taxon>
        <taxon>Peronosporales</taxon>
        <taxon>Peronosporaceae</taxon>
        <taxon>Phytophthora</taxon>
    </lineage>
</organism>
<feature type="compositionally biased region" description="Basic residues" evidence="1">
    <location>
        <begin position="85"/>
        <end position="98"/>
    </location>
</feature>
<feature type="compositionally biased region" description="Basic and acidic residues" evidence="1">
    <location>
        <begin position="109"/>
        <end position="127"/>
    </location>
</feature>
<sequence>MDTDPMEAESLPAPPATTPPARDLNAHIAEDEEEMPLLFMDELPSNFQQNAQLAAIATFMADSDDDAAAEDDEEDASRAGDGGKQRRQRQQKSARSRRRQEPYAKPLAKGKEPKSKKNRDTSKAADTKELQLFLSMFHVSKAG</sequence>
<protein>
    <submittedName>
        <fullName evidence="2">Uncharacterized protein</fullName>
    </submittedName>
</protein>
<keyword evidence="3" id="KW-1185">Reference proteome</keyword>
<accession>G4Z880</accession>
<dbReference type="STRING" id="1094619.G4Z880"/>
<gene>
    <name evidence="2" type="ORF">PHYSODRAFT_328534</name>
</gene>
<dbReference type="KEGG" id="psoj:PHYSODRAFT_328534"/>
<evidence type="ECO:0000313" key="2">
    <source>
        <dbReference type="EMBL" id="EGZ20432.1"/>
    </source>
</evidence>
<feature type="region of interest" description="Disordered" evidence="1">
    <location>
        <begin position="64"/>
        <end position="127"/>
    </location>
</feature>
<dbReference type="Proteomes" id="UP000002640">
    <property type="component" value="Unassembled WGS sequence"/>
</dbReference>
<feature type="compositionally biased region" description="Acidic residues" evidence="1">
    <location>
        <begin position="64"/>
        <end position="75"/>
    </location>
</feature>
<evidence type="ECO:0000256" key="1">
    <source>
        <dbReference type="SAM" id="MobiDB-lite"/>
    </source>
</evidence>
<dbReference type="GeneID" id="20645805"/>
<evidence type="ECO:0000313" key="3">
    <source>
        <dbReference type="Proteomes" id="UP000002640"/>
    </source>
</evidence>
<name>G4Z880_PHYSP</name>
<feature type="region of interest" description="Disordered" evidence="1">
    <location>
        <begin position="1"/>
        <end position="43"/>
    </location>
</feature>
<dbReference type="SMR" id="G4Z880"/>